<keyword evidence="2 4" id="KW-0813">Transport</keyword>
<feature type="transmembrane region" description="Helical" evidence="5">
    <location>
        <begin position="12"/>
        <end position="40"/>
    </location>
</feature>
<dbReference type="GO" id="GO:0006893">
    <property type="term" value="P:Golgi to plasma membrane transport"/>
    <property type="evidence" value="ECO:0007669"/>
    <property type="project" value="UniProtKB-UniRule"/>
</dbReference>
<dbReference type="VEuPathDB" id="TriTrypDB:ECC02_006504"/>
<feature type="domain" description="Exocyst complex component EXOC2/Sec5 N-terminal" evidence="6">
    <location>
        <begin position="105"/>
        <end position="237"/>
    </location>
</feature>
<dbReference type="VEuPathDB" id="TriTrypDB:TCDM_05904"/>
<dbReference type="PANTHER" id="PTHR13043">
    <property type="entry name" value="EXOCYST COMPLEX COMPONENT SEC5"/>
    <property type="match status" value="1"/>
</dbReference>
<dbReference type="Proteomes" id="UP000246121">
    <property type="component" value="Unassembled WGS sequence"/>
</dbReference>
<comment type="function">
    <text evidence="4">Component of the exocyst complex involved in the docking of exocytic vesicles with fusion sites on the plasma membrane.</text>
</comment>
<evidence type="ECO:0000313" key="7">
    <source>
        <dbReference type="EMBL" id="PWU94621.1"/>
    </source>
</evidence>
<proteinExistence type="inferred from homology"/>
<feature type="transmembrane region" description="Helical" evidence="5">
    <location>
        <begin position="61"/>
        <end position="78"/>
    </location>
</feature>
<evidence type="ECO:0000256" key="4">
    <source>
        <dbReference type="RuleBase" id="RU365069"/>
    </source>
</evidence>
<dbReference type="VEuPathDB" id="TriTrypDB:TcBrA4_0134080"/>
<evidence type="ECO:0000256" key="1">
    <source>
        <dbReference type="ARBA" id="ARBA00010578"/>
    </source>
</evidence>
<dbReference type="VEuPathDB" id="TriTrypDB:TcCLB.511239.60"/>
<protein>
    <recommendedName>
        <fullName evidence="4">Exocyst complex component</fullName>
    </recommendedName>
</protein>
<dbReference type="VEuPathDB" id="TriTrypDB:C4B63_25g300"/>
<comment type="similarity">
    <text evidence="1 4">Belongs to the SEC5 family.</text>
</comment>
<dbReference type="GO" id="GO:0000145">
    <property type="term" value="C:exocyst"/>
    <property type="evidence" value="ECO:0007669"/>
    <property type="project" value="UniProtKB-UniRule"/>
</dbReference>
<evidence type="ECO:0000259" key="6">
    <source>
        <dbReference type="Pfam" id="PF15469"/>
    </source>
</evidence>
<dbReference type="VEuPathDB" id="TriTrypDB:Tc_MARK_7868"/>
<dbReference type="GO" id="GO:0006887">
    <property type="term" value="P:exocytosis"/>
    <property type="evidence" value="ECO:0007669"/>
    <property type="project" value="UniProtKB-KW"/>
</dbReference>
<dbReference type="InterPro" id="IPR039481">
    <property type="entry name" value="EXOC2/Sec5_N_dom"/>
</dbReference>
<dbReference type="VEuPathDB" id="TriTrypDB:TcCLB.506605.70"/>
<dbReference type="VEuPathDB" id="TriTrypDB:TcCL_NonESM04471"/>
<keyword evidence="5" id="KW-1133">Transmembrane helix</keyword>
<name>A0A2V2VEE2_TRYCR</name>
<dbReference type="EMBL" id="PRFA01000025">
    <property type="protein sequence ID" value="PWU94621.1"/>
    <property type="molecule type" value="Genomic_DNA"/>
</dbReference>
<evidence type="ECO:0000313" key="8">
    <source>
        <dbReference type="Proteomes" id="UP000246121"/>
    </source>
</evidence>
<keyword evidence="5" id="KW-0812">Transmembrane</keyword>
<keyword evidence="3 4" id="KW-0268">Exocytosis</keyword>
<dbReference type="InterPro" id="IPR029175">
    <property type="entry name" value="EXOC2/Sec5"/>
</dbReference>
<dbReference type="VEuPathDB" id="TriTrypDB:TcG_03967"/>
<accession>A0A2V2VEE2</accession>
<organism evidence="7 8">
    <name type="scientific">Trypanosoma cruzi</name>
    <dbReference type="NCBI Taxonomy" id="5693"/>
    <lineage>
        <taxon>Eukaryota</taxon>
        <taxon>Discoba</taxon>
        <taxon>Euglenozoa</taxon>
        <taxon>Kinetoplastea</taxon>
        <taxon>Metakinetoplastina</taxon>
        <taxon>Trypanosomatida</taxon>
        <taxon>Trypanosomatidae</taxon>
        <taxon>Trypanosoma</taxon>
        <taxon>Schizotrypanum</taxon>
    </lineage>
</organism>
<comment type="subunit">
    <text evidence="4">Component of the exocyst complex.</text>
</comment>
<gene>
    <name evidence="7" type="ORF">C4B63_25g300</name>
</gene>
<reference evidence="7 8" key="1">
    <citation type="journal article" date="2018" name="Microb. Genom.">
        <title>Expanding an expanded genome: long-read sequencing of Trypanosoma cruzi.</title>
        <authorList>
            <person name="Berna L."/>
            <person name="Rodriguez M."/>
            <person name="Chiribao M.L."/>
            <person name="Parodi-Talice A."/>
            <person name="Pita S."/>
            <person name="Rijo G."/>
            <person name="Alvarez-Valin F."/>
            <person name="Robello C."/>
        </authorList>
    </citation>
    <scope>NUCLEOTIDE SEQUENCE [LARGE SCALE GENOMIC DNA]</scope>
    <source>
        <strain evidence="7 8">Dm28c</strain>
    </source>
</reference>
<dbReference type="AlphaFoldDB" id="A0A2V2VEE2"/>
<dbReference type="VEuPathDB" id="TriTrypDB:TCSYLVIO_010349"/>
<keyword evidence="5" id="KW-0472">Membrane</keyword>
<evidence type="ECO:0000256" key="2">
    <source>
        <dbReference type="ARBA" id="ARBA00022448"/>
    </source>
</evidence>
<dbReference type="Pfam" id="PF15469">
    <property type="entry name" value="Sec5"/>
    <property type="match status" value="1"/>
</dbReference>
<dbReference type="PANTHER" id="PTHR13043:SF1">
    <property type="entry name" value="EXOCYST COMPLEX COMPONENT 2"/>
    <property type="match status" value="1"/>
</dbReference>
<sequence>MDWGVLPISIHWYTSVCVFLSVCLSVCVGVGSLVLLLLLYCYCGCCCLFGGAGKEHDDGRALFFYYFLFFISCFFFFFCSCKAEETKKKGGFMAGRAPDTEAALQLDPTSRTFDPKAYIRQAHVHATHVDIENTLLQTVGREVDFTEEALKELIRDNIGTFIGCKEAMDVMYANDTLLFTGEAIDPIADAFQTTLEAGEALVAPTVELFEELRSCRLTKEMLEKLMVVWNVPGVIYEYCGARVPQRRSDVQPSQRGLIDGRKSQTRGRVRMVVMPTAAAAV</sequence>
<dbReference type="GO" id="GO:0015031">
    <property type="term" value="P:protein transport"/>
    <property type="evidence" value="ECO:0007669"/>
    <property type="project" value="UniProtKB-KW"/>
</dbReference>
<comment type="caution">
    <text evidence="7">The sequence shown here is derived from an EMBL/GenBank/DDBJ whole genome shotgun (WGS) entry which is preliminary data.</text>
</comment>
<evidence type="ECO:0000256" key="5">
    <source>
        <dbReference type="SAM" id="Phobius"/>
    </source>
</evidence>
<keyword evidence="4" id="KW-0653">Protein transport</keyword>
<evidence type="ECO:0000256" key="3">
    <source>
        <dbReference type="ARBA" id="ARBA00022483"/>
    </source>
</evidence>
<dbReference type="VEuPathDB" id="TriTrypDB:C3747_35g128"/>